<dbReference type="AlphaFoldDB" id="A0A6A3C0J0"/>
<keyword evidence="5" id="KW-1185">Reference proteome</keyword>
<dbReference type="InterPro" id="IPR013103">
    <property type="entry name" value="RVT_2"/>
</dbReference>
<evidence type="ECO:0000259" key="3">
    <source>
        <dbReference type="Pfam" id="PF14244"/>
    </source>
</evidence>
<dbReference type="InterPro" id="IPR029472">
    <property type="entry name" value="Copia-like_N"/>
</dbReference>
<evidence type="ECO:0000313" key="5">
    <source>
        <dbReference type="Proteomes" id="UP000436088"/>
    </source>
</evidence>
<proteinExistence type="predicted"/>
<evidence type="ECO:0008006" key="6">
    <source>
        <dbReference type="Google" id="ProtNLM"/>
    </source>
</evidence>
<dbReference type="SUPFAM" id="SSF56672">
    <property type="entry name" value="DNA/RNA polymerases"/>
    <property type="match status" value="1"/>
</dbReference>
<accession>A0A6A3C0J0</accession>
<feature type="domain" description="Retrotransposon Copia-like N-terminal" evidence="3">
    <location>
        <begin position="23"/>
        <end position="63"/>
    </location>
</feature>
<evidence type="ECO:0000259" key="2">
    <source>
        <dbReference type="Pfam" id="PF07727"/>
    </source>
</evidence>
<evidence type="ECO:0000313" key="4">
    <source>
        <dbReference type="EMBL" id="KAE8722590.1"/>
    </source>
</evidence>
<reference evidence="4" key="1">
    <citation type="submission" date="2019-09" db="EMBL/GenBank/DDBJ databases">
        <title>Draft genome information of white flower Hibiscus syriacus.</title>
        <authorList>
            <person name="Kim Y.-M."/>
        </authorList>
    </citation>
    <scope>NUCLEOTIDE SEQUENCE [LARGE SCALE GENOMIC DNA]</scope>
    <source>
        <strain evidence="4">YM2019G1</strain>
    </source>
</reference>
<organism evidence="4 5">
    <name type="scientific">Hibiscus syriacus</name>
    <name type="common">Rose of Sharon</name>
    <dbReference type="NCBI Taxonomy" id="106335"/>
    <lineage>
        <taxon>Eukaryota</taxon>
        <taxon>Viridiplantae</taxon>
        <taxon>Streptophyta</taxon>
        <taxon>Embryophyta</taxon>
        <taxon>Tracheophyta</taxon>
        <taxon>Spermatophyta</taxon>
        <taxon>Magnoliopsida</taxon>
        <taxon>eudicotyledons</taxon>
        <taxon>Gunneridae</taxon>
        <taxon>Pentapetalae</taxon>
        <taxon>rosids</taxon>
        <taxon>malvids</taxon>
        <taxon>Malvales</taxon>
        <taxon>Malvaceae</taxon>
        <taxon>Malvoideae</taxon>
        <taxon>Hibiscus</taxon>
    </lineage>
</organism>
<name>A0A6A3C0J0_HIBSY</name>
<gene>
    <name evidence="4" type="ORF">F3Y22_tig00013960pilonHSYRG00315</name>
</gene>
<feature type="compositionally biased region" description="Polar residues" evidence="1">
    <location>
        <begin position="248"/>
        <end position="265"/>
    </location>
</feature>
<dbReference type="InterPro" id="IPR043502">
    <property type="entry name" value="DNA/RNA_pol_sf"/>
</dbReference>
<evidence type="ECO:0000256" key="1">
    <source>
        <dbReference type="SAM" id="MobiDB-lite"/>
    </source>
</evidence>
<dbReference type="PANTHER" id="PTHR11439:SF499">
    <property type="entry name" value="PPC DOMAIN-CONTAINING PROTEIN"/>
    <property type="match status" value="1"/>
</dbReference>
<feature type="domain" description="Reverse transcriptase Ty1/copia-type" evidence="2">
    <location>
        <begin position="336"/>
        <end position="522"/>
    </location>
</feature>
<dbReference type="Pfam" id="PF14244">
    <property type="entry name" value="Retrotran_gag_3"/>
    <property type="match status" value="1"/>
</dbReference>
<dbReference type="Proteomes" id="UP000436088">
    <property type="component" value="Unassembled WGS sequence"/>
</dbReference>
<feature type="region of interest" description="Disordered" evidence="1">
    <location>
        <begin position="248"/>
        <end position="287"/>
    </location>
</feature>
<sequence>MPPTTIPMADSTVIDFNHPLYLHPSDTPSTILISHQLSGLDNYTIWSRSMLIVLLAKNKLGHISRNALIRSMVRVCSSFIVKLRHWFKPLPSINSVYFMIIQEKSHRLQLSGVVPLMESTTLLIGFPPDFKFNKKKGSQAAMVVHSDLESVSPTPPFFTVDTLCSLAHTPIEWILDSGATDHILSDFTCMIDPVPCTSTPRYVQLHNGKYFSVIHIGSVILPNGLKLSNVLHDLYSGMMRVIVLNSPSSHTSIPQNSVPTEQVSAANEHDSHVPVQPSASISAHVPSRKSSRVSKPLSYFFVFYSQISKPQSYSEVVQDPLWVQAMKEEIHALESNKTWSLIPLPPGKFPIGCKWVYRVKYKASGEVERYKARLVAKGYNQQEGIDFVNTFSPVVKMVTIRTILALVSTFNWTLLQMDVFNAFLQGDLSEEVYMQLPEGFYSQGEMIACRLQKSLYGLKQASRQWNMKLTEALVSAGYVQSKYDYSLFIKRQQGKMALLLVCVDDLVITGDISVLITELKKYALQLIKDTGLEEAKSVATPLDQNLKLTSLDYDKVMHHDVEDECDLVEDKSVYQRLIGRLIYLTYTRPDITYAVNFLSQFMPQPKRSHMKAALRIVKYVKKDP</sequence>
<protein>
    <recommendedName>
        <fullName evidence="6">Reverse transcriptase Ty1/copia-type domain-containing protein</fullName>
    </recommendedName>
</protein>
<dbReference type="EMBL" id="VEPZ02000561">
    <property type="protein sequence ID" value="KAE8722590.1"/>
    <property type="molecule type" value="Genomic_DNA"/>
</dbReference>
<dbReference type="PANTHER" id="PTHR11439">
    <property type="entry name" value="GAG-POL-RELATED RETROTRANSPOSON"/>
    <property type="match status" value="1"/>
</dbReference>
<dbReference type="Pfam" id="PF07727">
    <property type="entry name" value="RVT_2"/>
    <property type="match status" value="1"/>
</dbReference>
<comment type="caution">
    <text evidence="4">The sequence shown here is derived from an EMBL/GenBank/DDBJ whole genome shotgun (WGS) entry which is preliminary data.</text>
</comment>